<keyword evidence="1" id="KW-0614">Plasmid</keyword>
<evidence type="ECO:0008006" key="2">
    <source>
        <dbReference type="Google" id="ProtNLM"/>
    </source>
</evidence>
<gene>
    <name evidence="1" type="ORF">ABII15_38510</name>
</gene>
<accession>A0AAU8J6P5</accession>
<name>A0AAU8J6P5_9ACTN</name>
<dbReference type="EMBL" id="CP159535">
    <property type="protein sequence ID" value="XCJ75926.1"/>
    <property type="molecule type" value="Genomic_DNA"/>
</dbReference>
<protein>
    <recommendedName>
        <fullName evidence="2">DUF1330 domain-containing protein</fullName>
    </recommendedName>
</protein>
<dbReference type="RefSeq" id="WP_353947340.1">
    <property type="nucleotide sequence ID" value="NZ_CP159535.1"/>
</dbReference>
<dbReference type="AlphaFoldDB" id="A0AAU8J6P5"/>
<reference evidence="1" key="1">
    <citation type="submission" date="2024-06" db="EMBL/GenBank/DDBJ databases">
        <title>Streptomyces sp. strain HUAS MG91 genome sequences.</title>
        <authorList>
            <person name="Mo P."/>
        </authorList>
    </citation>
    <scope>NUCLEOTIDE SEQUENCE</scope>
    <source>
        <strain evidence="1">HUAS MG91</strain>
        <plasmid evidence="1">punmamed1</plasmid>
    </source>
</reference>
<geneLocation type="plasmid" evidence="1">
    <name>punmamed1</name>
</geneLocation>
<organism evidence="1">
    <name type="scientific">Streptomyces tabacisoli</name>
    <dbReference type="NCBI Taxonomy" id="3156398"/>
    <lineage>
        <taxon>Bacteria</taxon>
        <taxon>Bacillati</taxon>
        <taxon>Actinomycetota</taxon>
        <taxon>Actinomycetes</taxon>
        <taxon>Kitasatosporales</taxon>
        <taxon>Streptomycetaceae</taxon>
        <taxon>Streptomyces</taxon>
    </lineage>
</organism>
<sequence length="52" mass="5838">MMCVSGFNADPATYLEAFTSPRYQQIVREAGDTYITGGDNGLYTHIYERVTN</sequence>
<dbReference type="KEGG" id="stac:ABII15_38510"/>
<evidence type="ECO:0000313" key="1">
    <source>
        <dbReference type="EMBL" id="XCJ75926.1"/>
    </source>
</evidence>
<proteinExistence type="predicted"/>